<name>W7FTE5_PLAF8</name>
<dbReference type="AlphaFoldDB" id="W7FTE5"/>
<evidence type="ECO:0000313" key="1">
    <source>
        <dbReference type="EMBL" id="EUR79035.1"/>
    </source>
</evidence>
<dbReference type="EMBL" id="KE123587">
    <property type="protein sequence ID" value="EUR79035.1"/>
    <property type="molecule type" value="Genomic_DNA"/>
</dbReference>
<organism evidence="1 2">
    <name type="scientific">Plasmodium falciparum (isolate 7G8)</name>
    <dbReference type="NCBI Taxonomy" id="57266"/>
    <lineage>
        <taxon>Eukaryota</taxon>
        <taxon>Sar</taxon>
        <taxon>Alveolata</taxon>
        <taxon>Apicomplexa</taxon>
        <taxon>Aconoidasida</taxon>
        <taxon>Haemosporida</taxon>
        <taxon>Plasmodiidae</taxon>
        <taxon>Plasmodium</taxon>
        <taxon>Plasmodium (Laverania)</taxon>
    </lineage>
</organism>
<reference evidence="1 2" key="2">
    <citation type="submission" date="2013-02" db="EMBL/GenBank/DDBJ databases">
        <title>The Genome Sequence of Plasmodium falciparum 7G8.</title>
        <authorList>
            <consortium name="The Broad Institute Genome Sequencing Platform"/>
            <consortium name="The Broad Institute Genome Sequencing Center for Infectious Disease"/>
            <person name="Neafsey D."/>
            <person name="Cheeseman I."/>
            <person name="Volkman S."/>
            <person name="Adams J."/>
            <person name="Walker B."/>
            <person name="Young S.K."/>
            <person name="Zeng Q."/>
            <person name="Gargeya S."/>
            <person name="Fitzgerald M."/>
            <person name="Haas B."/>
            <person name="Abouelleil A."/>
            <person name="Alvarado L."/>
            <person name="Arachchi H.M."/>
            <person name="Berlin A.M."/>
            <person name="Chapman S.B."/>
            <person name="Dewar J."/>
            <person name="Goldberg J."/>
            <person name="Griggs A."/>
            <person name="Gujja S."/>
            <person name="Hansen M."/>
            <person name="Howarth C."/>
            <person name="Imamovic A."/>
            <person name="Larimer J."/>
            <person name="McCowan C."/>
            <person name="Murphy C."/>
            <person name="Neiman D."/>
            <person name="Pearson M."/>
            <person name="Priest M."/>
            <person name="Roberts A."/>
            <person name="Saif S."/>
            <person name="Shea T."/>
            <person name="Sisk P."/>
            <person name="Sykes S."/>
            <person name="Wortman J."/>
            <person name="Nusbaum C."/>
            <person name="Birren B."/>
        </authorList>
    </citation>
    <scope>NUCLEOTIDE SEQUENCE [LARGE SCALE GENOMIC DNA]</scope>
    <source>
        <strain evidence="1 2">7G8</strain>
    </source>
</reference>
<sequence>MAHYKYAHKKIYYNIILGNVLIISRKVLLSNSSYDSDKGRGCDDLSSSFQISFGHLQLGRSHYFDIYNIQYTYSYGMNPLVTFNSR</sequence>
<proteinExistence type="predicted"/>
<protein>
    <submittedName>
        <fullName evidence="1">Uncharacterized protein</fullName>
    </submittedName>
</protein>
<reference evidence="2" key="1">
    <citation type="submission" date="2007-11" db="EMBL/GenBank/DDBJ databases">
        <authorList>
            <consortium name="The Broad Institute Genome Sequencing Platform"/>
            <person name="Volkman S.K."/>
            <person name="Daily J.P."/>
            <person name="Sarr O."/>
            <person name="Ndiaye D."/>
            <person name="Ndir O."/>
            <person name="Mboup S."/>
            <person name="Lukens A."/>
            <person name="Stange-Thomann N."/>
            <person name="Mauceli E."/>
            <person name="Gnerre S."/>
            <person name="Jaffe D."/>
            <person name="Zainoun J."/>
            <person name="Wiegand R.C."/>
            <person name="Birren B."/>
            <person name="Galagan J."/>
            <person name="Lander E."/>
            <person name="Wirth D.F."/>
        </authorList>
    </citation>
    <scope>NUCLEOTIDE SEQUENCE [LARGE SCALE GENOMIC DNA]</scope>
    <source>
        <strain evidence="2">7G8</strain>
    </source>
</reference>
<dbReference type="Proteomes" id="UP000030688">
    <property type="component" value="Unassembled WGS sequence"/>
</dbReference>
<evidence type="ECO:0000313" key="2">
    <source>
        <dbReference type="Proteomes" id="UP000030688"/>
    </source>
</evidence>
<gene>
    <name evidence="1" type="ORF">PFBG_00524</name>
</gene>
<accession>W7FTE5</accession>